<dbReference type="EMBL" id="JYDL01000047">
    <property type="protein sequence ID" value="KRX20617.1"/>
    <property type="molecule type" value="Genomic_DNA"/>
</dbReference>
<dbReference type="Proteomes" id="UP000054630">
    <property type="component" value="Unassembled WGS sequence"/>
</dbReference>
<keyword evidence="2" id="KW-1185">Reference proteome</keyword>
<proteinExistence type="predicted"/>
<sequence>MHYKFWIEENIEIWKKWKSFTLVARECYCTSDVRSKLRVTGKLEVKFSFGFALRAVSYYS</sequence>
<gene>
    <name evidence="1" type="ORF">T07_116</name>
</gene>
<reference evidence="1 2" key="1">
    <citation type="submission" date="2015-01" db="EMBL/GenBank/DDBJ databases">
        <title>Evolution of Trichinella species and genotypes.</title>
        <authorList>
            <person name="Korhonen P.K."/>
            <person name="Edoardo P."/>
            <person name="Giuseppe L.R."/>
            <person name="Gasser R.B."/>
        </authorList>
    </citation>
    <scope>NUCLEOTIDE SEQUENCE [LARGE SCALE GENOMIC DNA]</scope>
    <source>
        <strain evidence="1">ISS37</strain>
    </source>
</reference>
<dbReference type="AlphaFoldDB" id="A0A0V0S1P1"/>
<name>A0A0V0S1P1_9BILA</name>
<comment type="caution">
    <text evidence="1">The sequence shown here is derived from an EMBL/GenBank/DDBJ whole genome shotgun (WGS) entry which is preliminary data.</text>
</comment>
<organism evidence="1 2">
    <name type="scientific">Trichinella nelsoni</name>
    <dbReference type="NCBI Taxonomy" id="6336"/>
    <lineage>
        <taxon>Eukaryota</taxon>
        <taxon>Metazoa</taxon>
        <taxon>Ecdysozoa</taxon>
        <taxon>Nematoda</taxon>
        <taxon>Enoplea</taxon>
        <taxon>Dorylaimia</taxon>
        <taxon>Trichinellida</taxon>
        <taxon>Trichinellidae</taxon>
        <taxon>Trichinella</taxon>
    </lineage>
</organism>
<accession>A0A0V0S1P1</accession>
<evidence type="ECO:0000313" key="1">
    <source>
        <dbReference type="EMBL" id="KRX20617.1"/>
    </source>
</evidence>
<evidence type="ECO:0000313" key="2">
    <source>
        <dbReference type="Proteomes" id="UP000054630"/>
    </source>
</evidence>
<protein>
    <submittedName>
        <fullName evidence="1">Uncharacterized protein</fullName>
    </submittedName>
</protein>